<evidence type="ECO:0000256" key="4">
    <source>
        <dbReference type="ARBA" id="ARBA00022771"/>
    </source>
</evidence>
<feature type="region of interest" description="Disordered" evidence="10">
    <location>
        <begin position="228"/>
        <end position="248"/>
    </location>
</feature>
<dbReference type="SUPFAM" id="SSF52833">
    <property type="entry name" value="Thioredoxin-like"/>
    <property type="match status" value="1"/>
</dbReference>
<evidence type="ECO:0000256" key="2">
    <source>
        <dbReference type="ARBA" id="ARBA00006073"/>
    </source>
</evidence>
<dbReference type="OrthoDB" id="10032492at2759"/>
<evidence type="ECO:0000256" key="3">
    <source>
        <dbReference type="ARBA" id="ARBA00022723"/>
    </source>
</evidence>
<dbReference type="EMBL" id="CAJVPD010000271">
    <property type="protein sequence ID" value="CAG8414068.1"/>
    <property type="molecule type" value="Genomic_DNA"/>
</dbReference>
<dbReference type="InterPro" id="IPR036249">
    <property type="entry name" value="Thioredoxin-like_sf"/>
</dbReference>
<dbReference type="InterPro" id="IPR017907">
    <property type="entry name" value="Znf_RING_CS"/>
</dbReference>
<evidence type="ECO:0000256" key="10">
    <source>
        <dbReference type="SAM" id="MobiDB-lite"/>
    </source>
</evidence>
<dbReference type="PANTHER" id="PTHR21396">
    <property type="entry name" value="39S RIBOSOMAL PROTEIN L43"/>
    <property type="match status" value="1"/>
</dbReference>
<evidence type="ECO:0000259" key="11">
    <source>
        <dbReference type="SMART" id="SM00916"/>
    </source>
</evidence>
<keyword evidence="5" id="KW-0862">Zinc</keyword>
<feature type="domain" description="Ribosomal protein/NADH dehydrogenase" evidence="11">
    <location>
        <begin position="32"/>
        <end position="105"/>
    </location>
</feature>
<organism evidence="12 13">
    <name type="scientific">Penicillium salamii</name>
    <dbReference type="NCBI Taxonomy" id="1612424"/>
    <lineage>
        <taxon>Eukaryota</taxon>
        <taxon>Fungi</taxon>
        <taxon>Dikarya</taxon>
        <taxon>Ascomycota</taxon>
        <taxon>Pezizomycotina</taxon>
        <taxon>Eurotiomycetes</taxon>
        <taxon>Eurotiomycetidae</taxon>
        <taxon>Eurotiales</taxon>
        <taxon>Aspergillaceae</taxon>
        <taxon>Penicillium</taxon>
    </lineage>
</organism>
<protein>
    <recommendedName>
        <fullName evidence="9">Large ribosomal subunit protein mL43</fullName>
    </recommendedName>
</protein>
<dbReference type="PROSITE" id="PS00518">
    <property type="entry name" value="ZF_RING_1"/>
    <property type="match status" value="1"/>
</dbReference>
<feature type="region of interest" description="Disordered" evidence="10">
    <location>
        <begin position="378"/>
        <end position="397"/>
    </location>
</feature>
<keyword evidence="7" id="KW-0496">Mitochondrion</keyword>
<evidence type="ECO:0000256" key="9">
    <source>
        <dbReference type="ARBA" id="ARBA00035188"/>
    </source>
</evidence>
<comment type="similarity">
    <text evidence="2">Belongs to the mitochondrion-specific ribosomal protein mL43 family.</text>
</comment>
<dbReference type="GO" id="GO:0005762">
    <property type="term" value="C:mitochondrial large ribosomal subunit"/>
    <property type="evidence" value="ECO:0007669"/>
    <property type="project" value="TreeGrafter"/>
</dbReference>
<dbReference type="FunFam" id="3.40.30.10:FF:000173">
    <property type="entry name" value="Mitochondrial 54S ribosomal protein"/>
    <property type="match status" value="1"/>
</dbReference>
<evidence type="ECO:0000256" key="6">
    <source>
        <dbReference type="ARBA" id="ARBA00022980"/>
    </source>
</evidence>
<dbReference type="GO" id="GO:0032543">
    <property type="term" value="P:mitochondrial translation"/>
    <property type="evidence" value="ECO:0007669"/>
    <property type="project" value="InterPro"/>
</dbReference>
<dbReference type="InterPro" id="IPR039927">
    <property type="entry name" value="Ribosomal_mL43"/>
</dbReference>
<evidence type="ECO:0000313" key="13">
    <source>
        <dbReference type="Proteomes" id="UP001152592"/>
    </source>
</evidence>
<feature type="region of interest" description="Disordered" evidence="10">
    <location>
        <begin position="129"/>
        <end position="214"/>
    </location>
</feature>
<dbReference type="SMART" id="SM00916">
    <property type="entry name" value="L51_S25_CI-B8"/>
    <property type="match status" value="1"/>
</dbReference>
<dbReference type="Gene3D" id="3.40.30.10">
    <property type="entry name" value="Glutaredoxin"/>
    <property type="match status" value="1"/>
</dbReference>
<sequence length="484" mass="53188">MPLRGIRTSTAARNGAGAFILQCKRLDFHYCNWAGSSKGMVTFLENFLPAFARENPQIEIRVSPRPQKHPLIKGLYINGREKPVCVRNLEPSEILKKANLLKEASGEKLKRTKKPVTSLNESVRGIWSPYHGDLRGSRDPAPSLKMSDNHGIQIVATRSKRTHRQMAEGSGSSSDAPWLAPSYSRSGSSSVHLTPPRNRPTPRYGDDHRRPVMLSPRTENDVIDLTAEPESPRIPQPSSRLPLRDIMNRDSSGPNVIDLEAEGNTTAGSPNGPDVEIIGSSAVRPMPTMEPTYFDSNGFSMYHPPPARPTPFPGLSGPWVGDNFLLSRSRSRESAHRRGIPSSGIPGSWYGDDFLSFMNSMPAMLPYNVPAFEYNTPTQPAARSQRDSYKAPPPASKGFSRCLEEQNVPVCPNCDEELGTGSGRKPEIYVAKACGHAYCGECAENRSISKSKKSASKTKPFSRCQVADCNKPVSSQTAMTHLFL</sequence>
<keyword evidence="8" id="KW-0687">Ribonucleoprotein</keyword>
<dbReference type="GO" id="GO:0003735">
    <property type="term" value="F:structural constituent of ribosome"/>
    <property type="evidence" value="ECO:0007669"/>
    <property type="project" value="InterPro"/>
</dbReference>
<accession>A0A9W4JQY3</accession>
<keyword evidence="4" id="KW-0863">Zinc-finger</keyword>
<reference evidence="12" key="1">
    <citation type="submission" date="2021-07" db="EMBL/GenBank/DDBJ databases">
        <authorList>
            <person name="Branca A.L. A."/>
        </authorList>
    </citation>
    <scope>NUCLEOTIDE SEQUENCE</scope>
</reference>
<feature type="compositionally biased region" description="Polar residues" evidence="10">
    <location>
        <begin position="183"/>
        <end position="192"/>
    </location>
</feature>
<dbReference type="Proteomes" id="UP001152592">
    <property type="component" value="Unassembled WGS sequence"/>
</dbReference>
<evidence type="ECO:0000256" key="7">
    <source>
        <dbReference type="ARBA" id="ARBA00023128"/>
    </source>
</evidence>
<gene>
    <name evidence="12" type="ORF">PSALAMII_LOCUS9008</name>
</gene>
<keyword evidence="6" id="KW-0689">Ribosomal protein</keyword>
<evidence type="ECO:0000256" key="8">
    <source>
        <dbReference type="ARBA" id="ARBA00023274"/>
    </source>
</evidence>
<proteinExistence type="inferred from homology"/>
<evidence type="ECO:0000256" key="5">
    <source>
        <dbReference type="ARBA" id="ARBA00022833"/>
    </source>
</evidence>
<dbReference type="PANTHER" id="PTHR21396:SF2">
    <property type="entry name" value="LARGE RIBOSOMAL SUBUNIT PROTEIN ML43"/>
    <property type="match status" value="1"/>
</dbReference>
<dbReference type="Pfam" id="PF05047">
    <property type="entry name" value="L51_S25_CI-B8"/>
    <property type="match status" value="1"/>
</dbReference>
<dbReference type="InterPro" id="IPR007741">
    <property type="entry name" value="Ribosomal_mL43/mS25/NADH_DH"/>
</dbReference>
<keyword evidence="3" id="KW-0479">Metal-binding</keyword>
<dbReference type="GO" id="GO:0008270">
    <property type="term" value="F:zinc ion binding"/>
    <property type="evidence" value="ECO:0007669"/>
    <property type="project" value="UniProtKB-KW"/>
</dbReference>
<evidence type="ECO:0000256" key="1">
    <source>
        <dbReference type="ARBA" id="ARBA00004173"/>
    </source>
</evidence>
<evidence type="ECO:0000313" key="12">
    <source>
        <dbReference type="EMBL" id="CAG8414068.1"/>
    </source>
</evidence>
<comment type="subcellular location">
    <subcellularLocation>
        <location evidence="1">Mitochondrion</location>
    </subcellularLocation>
</comment>
<comment type="caution">
    <text evidence="12">The sequence shown here is derived from an EMBL/GenBank/DDBJ whole genome shotgun (WGS) entry which is preliminary data.</text>
</comment>
<name>A0A9W4JQY3_9EURO</name>
<dbReference type="AlphaFoldDB" id="A0A9W4JQY3"/>